<dbReference type="AlphaFoldDB" id="A0A6J6FKQ8"/>
<organism evidence="4">
    <name type="scientific">freshwater metagenome</name>
    <dbReference type="NCBI Taxonomy" id="449393"/>
    <lineage>
        <taxon>unclassified sequences</taxon>
        <taxon>metagenomes</taxon>
        <taxon>ecological metagenomes</taxon>
    </lineage>
</organism>
<dbReference type="InterPro" id="IPR004474">
    <property type="entry name" value="LytR_CpsA_psr"/>
</dbReference>
<evidence type="ECO:0000313" key="4">
    <source>
        <dbReference type="EMBL" id="CAB4589596.1"/>
    </source>
</evidence>
<proteinExistence type="predicted"/>
<feature type="domain" description="Cell envelope-related transcriptional attenuator" evidence="3">
    <location>
        <begin position="115"/>
        <end position="264"/>
    </location>
</feature>
<feature type="region of interest" description="Disordered" evidence="1">
    <location>
        <begin position="1"/>
        <end position="23"/>
    </location>
</feature>
<dbReference type="EMBL" id="CAEZUE010000042">
    <property type="protein sequence ID" value="CAB4589596.1"/>
    <property type="molecule type" value="Genomic_DNA"/>
</dbReference>
<dbReference type="PANTHER" id="PTHR33392">
    <property type="entry name" value="POLYISOPRENYL-TEICHOIC ACID--PEPTIDOGLYCAN TEICHOIC ACID TRANSFERASE TAGU"/>
    <property type="match status" value="1"/>
</dbReference>
<name>A0A6J6FKQ8_9ZZZZ</name>
<evidence type="ECO:0000259" key="3">
    <source>
        <dbReference type="Pfam" id="PF03816"/>
    </source>
</evidence>
<reference evidence="4" key="1">
    <citation type="submission" date="2020-05" db="EMBL/GenBank/DDBJ databases">
        <authorList>
            <person name="Chiriac C."/>
            <person name="Salcher M."/>
            <person name="Ghai R."/>
            <person name="Kavagutti S V."/>
        </authorList>
    </citation>
    <scope>NUCLEOTIDE SEQUENCE</scope>
</reference>
<keyword evidence="2" id="KW-0812">Transmembrane</keyword>
<dbReference type="PANTHER" id="PTHR33392:SF6">
    <property type="entry name" value="POLYISOPRENYL-TEICHOIC ACID--PEPTIDOGLYCAN TEICHOIC ACID TRANSFERASE TAGU"/>
    <property type="match status" value="1"/>
</dbReference>
<sequence length="368" mass="39743">MSADKPTRLPRGRKKLAKHAHPQVRHGVRRRSRVRIAFAIVGASLAVVLIGSLGFAAYLASTFDANTTTLEGVIETATPTPGATAVDSTKPENILILGSDTRGKLKSDPNAEGYRSDVVMLVHLDGDRKNVQILSIPRDTWVDIPCYGKGKINWAMSYGGVTCAVNTVESFLGITVDHFVLVNFSGVKNLTEVLDGVTVDNPRAFTSDVNDYEFNRYFYEQGPIELRGARALAFVRERHAFADGDVSRVKNQQLFISGVVDKLLSLGVLTNPGKMSTVAAAIGELLVVDPGLDSSWIIRTAVEISPFDKSKLSMLVMPIERTALIGSQYAIIPDAEEMAYISGLLSRDALSGYVPPPQPAVDALDQGG</sequence>
<evidence type="ECO:0000256" key="2">
    <source>
        <dbReference type="SAM" id="Phobius"/>
    </source>
</evidence>
<keyword evidence="2" id="KW-1133">Transmembrane helix</keyword>
<evidence type="ECO:0000256" key="1">
    <source>
        <dbReference type="SAM" id="MobiDB-lite"/>
    </source>
</evidence>
<keyword evidence="2" id="KW-0472">Membrane</keyword>
<dbReference type="Gene3D" id="3.40.630.190">
    <property type="entry name" value="LCP protein"/>
    <property type="match status" value="1"/>
</dbReference>
<dbReference type="NCBIfam" id="TIGR00350">
    <property type="entry name" value="lytR_cpsA_psr"/>
    <property type="match status" value="1"/>
</dbReference>
<dbReference type="Pfam" id="PF03816">
    <property type="entry name" value="LytR_cpsA_psr"/>
    <property type="match status" value="1"/>
</dbReference>
<gene>
    <name evidence="4" type="ORF">UFOPK1788_00447</name>
</gene>
<feature type="compositionally biased region" description="Basic residues" evidence="1">
    <location>
        <begin position="8"/>
        <end position="23"/>
    </location>
</feature>
<dbReference type="InterPro" id="IPR050922">
    <property type="entry name" value="LytR/CpsA/Psr_CW_biosynth"/>
</dbReference>
<accession>A0A6J6FKQ8</accession>
<protein>
    <submittedName>
        <fullName evidence="4">Unannotated protein</fullName>
    </submittedName>
</protein>
<feature type="transmembrane region" description="Helical" evidence="2">
    <location>
        <begin position="36"/>
        <end position="60"/>
    </location>
</feature>